<dbReference type="EMBL" id="LR792632">
    <property type="protein sequence ID" value="CAB3289885.1"/>
    <property type="molecule type" value="Genomic_DNA"/>
</dbReference>
<dbReference type="Proteomes" id="UP000679213">
    <property type="component" value="Chromosome I"/>
</dbReference>
<evidence type="ECO:0000313" key="2">
    <source>
        <dbReference type="Proteomes" id="UP000679213"/>
    </source>
</evidence>
<reference evidence="1 2" key="1">
    <citation type="submission" date="2020-04" db="EMBL/GenBank/DDBJ databases">
        <authorList>
            <consortium name="Genoscope - CEA"/>
            <person name="William W."/>
        </authorList>
    </citation>
    <scope>NUCLEOTIDE SEQUENCE [LARGE SCALE GENOMIC DNA]</scope>
    <source>
        <strain evidence="1 2">SG7</strain>
    </source>
</reference>
<organism evidence="1 2">
    <name type="scientific">Methanocaldococcus lauensis</name>
    <dbReference type="NCBI Taxonomy" id="2546128"/>
    <lineage>
        <taxon>Archaea</taxon>
        <taxon>Methanobacteriati</taxon>
        <taxon>Methanobacteriota</taxon>
        <taxon>Methanomada group</taxon>
        <taxon>Methanococci</taxon>
        <taxon>Methanococcales</taxon>
        <taxon>Methanocaldococcaceae</taxon>
        <taxon>Methanocaldococcus</taxon>
    </lineage>
</organism>
<dbReference type="AlphaFoldDB" id="A0A8D6PWG5"/>
<dbReference type="KEGG" id="mesg:MLAUSG7_1471"/>
<name>A0A8D6PWG5_9EURY</name>
<protein>
    <submittedName>
        <fullName evidence="1">Uncharacterized protein</fullName>
    </submittedName>
</protein>
<gene>
    <name evidence="1" type="ORF">MLAUSG7_1471</name>
</gene>
<sequence length="43" mass="5219">MIKPRKEYLILNIKDKWFFDKVKELPKILWVARGLSRSEATRT</sequence>
<keyword evidence="2" id="KW-1185">Reference proteome</keyword>
<proteinExistence type="predicted"/>
<evidence type="ECO:0000313" key="1">
    <source>
        <dbReference type="EMBL" id="CAB3289885.1"/>
    </source>
</evidence>
<accession>A0A8D6PWG5</accession>